<protein>
    <submittedName>
        <fullName evidence="1">Uncharacterized protein</fullName>
    </submittedName>
</protein>
<reference evidence="1" key="1">
    <citation type="submission" date="2021-05" db="EMBL/GenBank/DDBJ databases">
        <authorList>
            <person name="Pan Q."/>
            <person name="Jouanno E."/>
            <person name="Zahm M."/>
            <person name="Klopp C."/>
            <person name="Cabau C."/>
            <person name="Louis A."/>
            <person name="Berthelot C."/>
            <person name="Parey E."/>
            <person name="Roest Crollius H."/>
            <person name="Montfort J."/>
            <person name="Robinson-Rechavi M."/>
            <person name="Bouchez O."/>
            <person name="Lampietro C."/>
            <person name="Lopez Roques C."/>
            <person name="Donnadieu C."/>
            <person name="Postlethwait J."/>
            <person name="Bobe J."/>
            <person name="Dillon D."/>
            <person name="Chandos A."/>
            <person name="von Hippel F."/>
            <person name="Guiguen Y."/>
        </authorList>
    </citation>
    <scope>NUCLEOTIDE SEQUENCE</scope>
    <source>
        <strain evidence="1">YG-Jan2019</strain>
    </source>
</reference>
<organism evidence="1 2">
    <name type="scientific">Dallia pectoralis</name>
    <name type="common">Alaska blackfish</name>
    <dbReference type="NCBI Taxonomy" id="75939"/>
    <lineage>
        <taxon>Eukaryota</taxon>
        <taxon>Metazoa</taxon>
        <taxon>Chordata</taxon>
        <taxon>Craniata</taxon>
        <taxon>Vertebrata</taxon>
        <taxon>Euteleostomi</taxon>
        <taxon>Actinopterygii</taxon>
        <taxon>Neopterygii</taxon>
        <taxon>Teleostei</taxon>
        <taxon>Protacanthopterygii</taxon>
        <taxon>Esociformes</taxon>
        <taxon>Umbridae</taxon>
        <taxon>Dallia</taxon>
    </lineage>
</organism>
<dbReference type="Proteomes" id="UP001157502">
    <property type="component" value="Chromosome 30"/>
</dbReference>
<comment type="caution">
    <text evidence="1">The sequence shown here is derived from an EMBL/GenBank/DDBJ whole genome shotgun (WGS) entry which is preliminary data.</text>
</comment>
<evidence type="ECO:0000313" key="1">
    <source>
        <dbReference type="EMBL" id="KAJ7989140.1"/>
    </source>
</evidence>
<evidence type="ECO:0000313" key="2">
    <source>
        <dbReference type="Proteomes" id="UP001157502"/>
    </source>
</evidence>
<dbReference type="EMBL" id="CM055757">
    <property type="protein sequence ID" value="KAJ7989140.1"/>
    <property type="molecule type" value="Genomic_DNA"/>
</dbReference>
<sequence>MVTSLLTGTLASMSNTNRTLVASEYPISPNTSSMENKSNAFCCNPTRSKTNMSQHWCELNSRRYGSHSCFLLNAPIFAHVCLPELPGMPLRIPARLGKERRLLSCCCFSRDRYLFRMWLGTTRFSKSLFWILGSSFSPSVRSMASSRSPWHEPYARDSMAQAYRGHMRKCAISESVEGE</sequence>
<name>A0ACC2FCR2_DALPE</name>
<keyword evidence="2" id="KW-1185">Reference proteome</keyword>
<gene>
    <name evidence="1" type="ORF">DPEC_G00316430</name>
</gene>
<accession>A0ACC2FCR2</accession>
<proteinExistence type="predicted"/>